<dbReference type="Gene3D" id="3.40.50.2000">
    <property type="entry name" value="Glycogen Phosphorylase B"/>
    <property type="match status" value="2"/>
</dbReference>
<feature type="region of interest" description="Disordered" evidence="1">
    <location>
        <begin position="1"/>
        <end position="26"/>
    </location>
</feature>
<evidence type="ECO:0000259" key="2">
    <source>
        <dbReference type="Pfam" id="PF06722"/>
    </source>
</evidence>
<protein>
    <submittedName>
        <fullName evidence="3">Glycosyltransferase family 28 C-terminal domain protein</fullName>
    </submittedName>
</protein>
<dbReference type="SUPFAM" id="SSF53756">
    <property type="entry name" value="UDP-Glycosyltransferase/glycogen phosphorylase"/>
    <property type="match status" value="1"/>
</dbReference>
<dbReference type="InterPro" id="IPR050426">
    <property type="entry name" value="Glycosyltransferase_28"/>
</dbReference>
<evidence type="ECO:0000313" key="4">
    <source>
        <dbReference type="Proteomes" id="UP000004946"/>
    </source>
</evidence>
<evidence type="ECO:0000256" key="1">
    <source>
        <dbReference type="SAM" id="MobiDB-lite"/>
    </source>
</evidence>
<feature type="compositionally biased region" description="Basic and acidic residues" evidence="1">
    <location>
        <begin position="8"/>
        <end position="26"/>
    </location>
</feature>
<keyword evidence="4" id="KW-1185">Reference proteome</keyword>
<dbReference type="PANTHER" id="PTHR48050:SF13">
    <property type="entry name" value="STEROL 3-BETA-GLUCOSYLTRANSFERASE UGT80A2"/>
    <property type="match status" value="1"/>
</dbReference>
<proteinExistence type="predicted"/>
<dbReference type="Proteomes" id="UP000004946">
    <property type="component" value="Chromosome"/>
</dbReference>
<keyword evidence="3" id="KW-0808">Transferase</keyword>
<reference evidence="3 4" key="1">
    <citation type="submission" date="2010-12" db="EMBL/GenBank/DDBJ databases">
        <authorList>
            <person name="Muzny D."/>
            <person name="Qin X."/>
            <person name="Buhay C."/>
            <person name="Dugan-Rocha S."/>
            <person name="Ding Y."/>
            <person name="Chen G."/>
            <person name="Hawes A."/>
            <person name="Holder M."/>
            <person name="Jhangiani S."/>
            <person name="Johnson A."/>
            <person name="Khan Z."/>
            <person name="Li Z."/>
            <person name="Liu W."/>
            <person name="Liu X."/>
            <person name="Perez L."/>
            <person name="Shen H."/>
            <person name="Wang Q."/>
            <person name="Watt J."/>
            <person name="Xi L."/>
            <person name="Xin Y."/>
            <person name="Zhou J."/>
            <person name="Deng J."/>
            <person name="Jiang H."/>
            <person name="Liu Y."/>
            <person name="Qu J."/>
            <person name="Song X.-Z."/>
            <person name="Zhang L."/>
            <person name="Villasana D."/>
            <person name="Johnson A."/>
            <person name="Liu J."/>
            <person name="Liyanage D."/>
            <person name="Lorensuhewa L."/>
            <person name="Robinson T."/>
            <person name="Song A."/>
            <person name="Song B.-B."/>
            <person name="Dinh H."/>
            <person name="Thornton R."/>
            <person name="Coyle M."/>
            <person name="Francisco L."/>
            <person name="Jackson L."/>
            <person name="Javaid M."/>
            <person name="Korchina V."/>
            <person name="Kovar C."/>
            <person name="Mata R."/>
            <person name="Mathew T."/>
            <person name="Ngo R."/>
            <person name="Nguyen L."/>
            <person name="Nguyen N."/>
            <person name="Okwuonu G."/>
            <person name="Ongeri F."/>
            <person name="Pham C."/>
            <person name="Simmons D."/>
            <person name="Wilczek-Boney K."/>
            <person name="Hale W."/>
            <person name="Jakkamsetti A."/>
            <person name="Pham P."/>
            <person name="Ruth R."/>
            <person name="San Lucas F."/>
            <person name="Warren J."/>
            <person name="Zhang J."/>
            <person name="Zhao Z."/>
            <person name="Zhou C."/>
            <person name="Zhu D."/>
            <person name="Lee S."/>
            <person name="Bess C."/>
            <person name="Blankenburg K."/>
            <person name="Forbes L."/>
            <person name="Fu Q."/>
            <person name="Gubbala S."/>
            <person name="Hirani K."/>
            <person name="Jayaseelan J.C."/>
            <person name="Lara F."/>
            <person name="Munidasa M."/>
            <person name="Palculict T."/>
            <person name="Patil S."/>
            <person name="Pu L.-L."/>
            <person name="Saada N."/>
            <person name="Tang L."/>
            <person name="Weissenberger G."/>
            <person name="Zhu Y."/>
            <person name="Hemphill L."/>
            <person name="Shang Y."/>
            <person name="Youmans B."/>
            <person name="Ayvaz T."/>
            <person name="Ross M."/>
            <person name="Santibanez J."/>
            <person name="Aqrawi P."/>
            <person name="Gross S."/>
            <person name="Joshi V."/>
            <person name="Fowler G."/>
            <person name="Nazareth L."/>
            <person name="Reid J."/>
            <person name="Worley K."/>
            <person name="Petrosino J."/>
            <person name="Highlander S."/>
            <person name="Gibbs R."/>
        </authorList>
    </citation>
    <scope>NUCLEOTIDE SEQUENCE [LARGE SCALE GENOMIC DNA]</scope>
    <source>
        <strain evidence="3 4">DSM 10105</strain>
    </source>
</reference>
<dbReference type="EMBL" id="AEON01000001">
    <property type="protein sequence ID" value="EFT83197.1"/>
    <property type="molecule type" value="Genomic_DNA"/>
</dbReference>
<dbReference type="AlphaFoldDB" id="E6JZQ1"/>
<dbReference type="GO" id="GO:0016757">
    <property type="term" value="F:glycosyltransferase activity"/>
    <property type="evidence" value="ECO:0007669"/>
    <property type="project" value="UniProtKB-ARBA"/>
</dbReference>
<evidence type="ECO:0000313" key="3">
    <source>
        <dbReference type="EMBL" id="EFT83197.1"/>
    </source>
</evidence>
<dbReference type="InterPro" id="IPR010610">
    <property type="entry name" value="EryCIII-like_C"/>
</dbReference>
<accession>E6JZQ1</accession>
<dbReference type="Pfam" id="PF06722">
    <property type="entry name" value="EryCIII-like_C"/>
    <property type="match status" value="1"/>
</dbReference>
<gene>
    <name evidence="3" type="ORF">HMPREF0620_0202</name>
</gene>
<dbReference type="PANTHER" id="PTHR48050">
    <property type="entry name" value="STEROL 3-BETA-GLUCOSYLTRANSFERASE"/>
    <property type="match status" value="1"/>
</dbReference>
<comment type="caution">
    <text evidence="3">The sequence shown here is derived from an EMBL/GenBank/DDBJ whole genome shotgun (WGS) entry which is preliminary data.</text>
</comment>
<dbReference type="eggNOG" id="COG1819">
    <property type="taxonomic scope" value="Bacteria"/>
</dbReference>
<feature type="domain" description="Erythromycin biosynthesis protein CIII-like C-terminal" evidence="2">
    <location>
        <begin position="363"/>
        <end position="464"/>
    </location>
</feature>
<dbReference type="HOGENOM" id="CLU_058757_0_0_11"/>
<name>E6JZQ1_PARDN</name>
<organism evidence="3 4">
    <name type="scientific">Parascardovia denticolens DSM 10105 = JCM 12538</name>
    <dbReference type="NCBI Taxonomy" id="864564"/>
    <lineage>
        <taxon>Bacteria</taxon>
        <taxon>Bacillati</taxon>
        <taxon>Actinomycetota</taxon>
        <taxon>Actinomycetes</taxon>
        <taxon>Bifidobacteriales</taxon>
        <taxon>Bifidobacteriaceae</taxon>
        <taxon>Parascardovia</taxon>
    </lineage>
</organism>
<sequence length="472" mass="52759">MGRQPRQPRQEAGKRGEDRGRHQEEEWKDFPMFLPFRMSLPENHCNHIVKRVKMIDNDNKDSSSRVAVRVDRIKTTERMASMKVLIVPMFARATTSGPWSRALAISKALDDAGHEILMGVATDGNCDPPAGMATFQIPAPSPLGLPSFLSRNMLPALSKLGVVGKVRIKSFEEVLHFAGALDYRYICDSVEPIRKAIRRFSPDAIYSEVNISAILAARIEGVPVFGSSSYTTRKAYASAPKYASGVRRFISEFSLPPINSSLELFDWLERKFIPSTPSLEPVDDPNVVYCGFMKKPVDFDERQRKDLILVYMGNGSVSSKKLEKTLTEVFSDSDYSGYKVIVAGSKGKKRIGNIFFEKRAEFSRLFPRTKVFINHGGQNSMMDGISYCVPQIVFPSKAFERNFNAQSLERVGAGINLSAKGLNPDSLHEALSAIESNEAYYKDNARSLREELISLGCTDTIIRTMLDVLDRA</sequence>